<name>A0A819YJC7_9BILA</name>
<dbReference type="EMBL" id="CAJOBE010013053">
    <property type="protein sequence ID" value="CAF4159177.1"/>
    <property type="molecule type" value="Genomic_DNA"/>
</dbReference>
<evidence type="ECO:0000313" key="1">
    <source>
        <dbReference type="EMBL" id="CAF1527825.1"/>
    </source>
</evidence>
<proteinExistence type="predicted"/>
<dbReference type="Proteomes" id="UP000663889">
    <property type="component" value="Unassembled WGS sequence"/>
</dbReference>
<dbReference type="AlphaFoldDB" id="A0A819YJC7"/>
<evidence type="ECO:0000313" key="2">
    <source>
        <dbReference type="EMBL" id="CAF4159177.1"/>
    </source>
</evidence>
<dbReference type="EMBL" id="CAJNOU010007644">
    <property type="protein sequence ID" value="CAF1527825.1"/>
    <property type="molecule type" value="Genomic_DNA"/>
</dbReference>
<accession>A0A819YJC7</accession>
<protein>
    <submittedName>
        <fullName evidence="2">Uncharacterized protein</fullName>
    </submittedName>
</protein>
<comment type="caution">
    <text evidence="2">The sequence shown here is derived from an EMBL/GenBank/DDBJ whole genome shotgun (WGS) entry which is preliminary data.</text>
</comment>
<reference evidence="2" key="1">
    <citation type="submission" date="2021-02" db="EMBL/GenBank/DDBJ databases">
        <authorList>
            <person name="Nowell W R."/>
        </authorList>
    </citation>
    <scope>NUCLEOTIDE SEQUENCE</scope>
</reference>
<organism evidence="2 3">
    <name type="scientific">Rotaria sordida</name>
    <dbReference type="NCBI Taxonomy" id="392033"/>
    <lineage>
        <taxon>Eukaryota</taxon>
        <taxon>Metazoa</taxon>
        <taxon>Spiralia</taxon>
        <taxon>Gnathifera</taxon>
        <taxon>Rotifera</taxon>
        <taxon>Eurotatoria</taxon>
        <taxon>Bdelloidea</taxon>
        <taxon>Philodinida</taxon>
        <taxon>Philodinidae</taxon>
        <taxon>Rotaria</taxon>
    </lineage>
</organism>
<gene>
    <name evidence="2" type="ORF">FNK824_LOCUS34097</name>
    <name evidence="1" type="ORF">SEV965_LOCUS37362</name>
</gene>
<evidence type="ECO:0000313" key="3">
    <source>
        <dbReference type="Proteomes" id="UP000663874"/>
    </source>
</evidence>
<dbReference type="Proteomes" id="UP000663874">
    <property type="component" value="Unassembled WGS sequence"/>
</dbReference>
<sequence length="99" mass="10962">MVGICMARIAVNQDGVDNLLHRLIKKHQSNSCDIFFGNITLCDTRANDCIDIHITFDNVFVLCDYTIDYGNIRGNISICNSNGTDCNVGYVYGNLPIGK</sequence>